<feature type="transmembrane region" description="Helical" evidence="1">
    <location>
        <begin position="83"/>
        <end position="104"/>
    </location>
</feature>
<keyword evidence="1" id="KW-1133">Transmembrane helix</keyword>
<proteinExistence type="predicted"/>
<accession>A0A1G1ZEU4</accession>
<dbReference type="InterPro" id="IPR043993">
    <property type="entry name" value="T4SS_pilin"/>
</dbReference>
<protein>
    <recommendedName>
        <fullName evidence="5">Conjugal transfer protein TrbC</fullName>
    </recommendedName>
</protein>
<evidence type="ECO:0000256" key="2">
    <source>
        <dbReference type="SAM" id="SignalP"/>
    </source>
</evidence>
<feature type="signal peptide" evidence="2">
    <location>
        <begin position="1"/>
        <end position="22"/>
    </location>
</feature>
<evidence type="ECO:0000313" key="3">
    <source>
        <dbReference type="EMBL" id="OGY62480.1"/>
    </source>
</evidence>
<gene>
    <name evidence="3" type="ORF">A3G58_01475</name>
</gene>
<dbReference type="EMBL" id="MHJD01000015">
    <property type="protein sequence ID" value="OGY62480.1"/>
    <property type="molecule type" value="Genomic_DNA"/>
</dbReference>
<evidence type="ECO:0008006" key="5">
    <source>
        <dbReference type="Google" id="ProtNLM"/>
    </source>
</evidence>
<evidence type="ECO:0000313" key="4">
    <source>
        <dbReference type="Proteomes" id="UP000177801"/>
    </source>
</evidence>
<comment type="caution">
    <text evidence="3">The sequence shown here is derived from an EMBL/GenBank/DDBJ whole genome shotgun (WGS) entry which is preliminary data.</text>
</comment>
<evidence type="ECO:0000256" key="1">
    <source>
        <dbReference type="SAM" id="Phobius"/>
    </source>
</evidence>
<keyword evidence="2" id="KW-0732">Signal</keyword>
<dbReference type="Pfam" id="PF18895">
    <property type="entry name" value="T4SS_pilin"/>
    <property type="match status" value="1"/>
</dbReference>
<reference evidence="3 4" key="1">
    <citation type="journal article" date="2016" name="Nat. Commun.">
        <title>Thousands of microbial genomes shed light on interconnected biogeochemical processes in an aquifer system.</title>
        <authorList>
            <person name="Anantharaman K."/>
            <person name="Brown C.T."/>
            <person name="Hug L.A."/>
            <person name="Sharon I."/>
            <person name="Castelle C.J."/>
            <person name="Probst A.J."/>
            <person name="Thomas B.C."/>
            <person name="Singh A."/>
            <person name="Wilkins M.J."/>
            <person name="Karaoz U."/>
            <person name="Brodie E.L."/>
            <person name="Williams K.H."/>
            <person name="Hubbard S.S."/>
            <person name="Banfield J.F."/>
        </authorList>
    </citation>
    <scope>NUCLEOTIDE SEQUENCE [LARGE SCALE GENOMIC DNA]</scope>
</reference>
<sequence length="113" mass="11817">MRKLALKIGMAMTAMMPASALAVARPPSDIVTSGTDLEDLLATVGNWFFTIFLLVAIIFLIWSAFLYLTAAGDGTKVTKAKTALIYSIVGIAVALLAGGLTTLVENILRGGVS</sequence>
<organism evidence="3 4">
    <name type="scientific">Candidatus Colwellbacteria bacterium RIFCSPLOWO2_12_FULL_46_17</name>
    <dbReference type="NCBI Taxonomy" id="1797695"/>
    <lineage>
        <taxon>Bacteria</taxon>
        <taxon>Candidatus Colwelliibacteriota</taxon>
    </lineage>
</organism>
<name>A0A1G1ZEU4_9BACT</name>
<dbReference type="AlphaFoldDB" id="A0A1G1ZEU4"/>
<feature type="transmembrane region" description="Helical" evidence="1">
    <location>
        <begin position="46"/>
        <end position="71"/>
    </location>
</feature>
<dbReference type="Proteomes" id="UP000177801">
    <property type="component" value="Unassembled WGS sequence"/>
</dbReference>
<keyword evidence="1" id="KW-0812">Transmembrane</keyword>
<keyword evidence="1" id="KW-0472">Membrane</keyword>
<feature type="chain" id="PRO_5009581797" description="Conjugal transfer protein TrbC" evidence="2">
    <location>
        <begin position="23"/>
        <end position="113"/>
    </location>
</feature>